<sequence>MELNYYCNRIRESWGTIVLLVLQYRYSRTRLALLSLACRIMSAMEATQTNYVTFISLQCPISGGCFPASRQGSLILREWELKSEQHYSRFITISSSSRKWNLIGYVESCIGGPCCKGRNLDSTFDYFFPFEFETRRTPYPKKWMTGILLYVIMCKKGNSQNKGKENPHKFGCCASITEDLALEMTILSNIVYSIVEEYDNRIVKGLFMSHAFACTKYTVA</sequence>
<dbReference type="EnsemblPlants" id="MELO3C035188.2.1">
    <property type="protein sequence ID" value="MELO3C035188.2.1"/>
    <property type="gene ID" value="MELO3C035188.2"/>
</dbReference>
<evidence type="ECO:0000313" key="1">
    <source>
        <dbReference type="EnsemblPlants" id="MELO3C035188.2.1"/>
    </source>
</evidence>
<dbReference type="AlphaFoldDB" id="A0A9I9EKZ1"/>
<reference evidence="1" key="1">
    <citation type="submission" date="2023-03" db="UniProtKB">
        <authorList>
            <consortium name="EnsemblPlants"/>
        </authorList>
    </citation>
    <scope>IDENTIFICATION</scope>
</reference>
<protein>
    <submittedName>
        <fullName evidence="1">Uncharacterized protein</fullName>
    </submittedName>
</protein>
<accession>A0A9I9EKZ1</accession>
<organism evidence="1">
    <name type="scientific">Cucumis melo</name>
    <name type="common">Muskmelon</name>
    <dbReference type="NCBI Taxonomy" id="3656"/>
    <lineage>
        <taxon>Eukaryota</taxon>
        <taxon>Viridiplantae</taxon>
        <taxon>Streptophyta</taxon>
        <taxon>Embryophyta</taxon>
        <taxon>Tracheophyta</taxon>
        <taxon>Spermatophyta</taxon>
        <taxon>Magnoliopsida</taxon>
        <taxon>eudicotyledons</taxon>
        <taxon>Gunneridae</taxon>
        <taxon>Pentapetalae</taxon>
        <taxon>rosids</taxon>
        <taxon>fabids</taxon>
        <taxon>Cucurbitales</taxon>
        <taxon>Cucurbitaceae</taxon>
        <taxon>Benincaseae</taxon>
        <taxon>Cucumis</taxon>
    </lineage>
</organism>
<dbReference type="Gramene" id="MELO3C035188.2.1">
    <property type="protein sequence ID" value="MELO3C035188.2.1"/>
    <property type="gene ID" value="MELO3C035188.2"/>
</dbReference>
<proteinExistence type="predicted"/>
<name>A0A9I9EKZ1_CUCME</name>